<name>A0A8T3C184_DENNO</name>
<dbReference type="PROSITE" id="PS50158">
    <property type="entry name" value="ZF_CCHC"/>
    <property type="match status" value="1"/>
</dbReference>
<dbReference type="OrthoDB" id="786973at2759"/>
<dbReference type="InterPro" id="IPR036875">
    <property type="entry name" value="Znf_CCHC_sf"/>
</dbReference>
<comment type="caution">
    <text evidence="3">The sequence shown here is derived from an EMBL/GenBank/DDBJ whole genome shotgun (WGS) entry which is preliminary data.</text>
</comment>
<dbReference type="AlphaFoldDB" id="A0A8T3C184"/>
<evidence type="ECO:0000256" key="1">
    <source>
        <dbReference type="PROSITE-ProRule" id="PRU00047"/>
    </source>
</evidence>
<organism evidence="3 4">
    <name type="scientific">Dendrobium nobile</name>
    <name type="common">Orchid</name>
    <dbReference type="NCBI Taxonomy" id="94219"/>
    <lineage>
        <taxon>Eukaryota</taxon>
        <taxon>Viridiplantae</taxon>
        <taxon>Streptophyta</taxon>
        <taxon>Embryophyta</taxon>
        <taxon>Tracheophyta</taxon>
        <taxon>Spermatophyta</taxon>
        <taxon>Magnoliopsida</taxon>
        <taxon>Liliopsida</taxon>
        <taxon>Asparagales</taxon>
        <taxon>Orchidaceae</taxon>
        <taxon>Epidendroideae</taxon>
        <taxon>Malaxideae</taxon>
        <taxon>Dendrobiinae</taxon>
        <taxon>Dendrobium</taxon>
    </lineage>
</organism>
<keyword evidence="1" id="KW-0862">Zinc</keyword>
<dbReference type="GO" id="GO:0008270">
    <property type="term" value="F:zinc ion binding"/>
    <property type="evidence" value="ECO:0007669"/>
    <property type="project" value="UniProtKB-KW"/>
</dbReference>
<proteinExistence type="predicted"/>
<dbReference type="PANTHER" id="PTHR31286:SF99">
    <property type="entry name" value="DUF4283 DOMAIN-CONTAINING PROTEIN"/>
    <property type="match status" value="1"/>
</dbReference>
<accession>A0A8T3C184</accession>
<sequence length="211" mass="24232">MGMNWILYSFKTNDAVEEILNGGPWYVSGFIVGMDRWCPEFDPNSFKGISAPVWIRLPNLPLYCWDEDNLARIASCIGTPMYFDGNTFRWGKREFARICVRIELEKKILNGVWVEGLAGRFFQRVEYEKIDLLCYHCGKVGHEEKSCPENVSIGILDQKNGKPDDANKADKSEVIDGKKVINNSEFGPWIHVQFKNKRRLNSNLLYSKVVG</sequence>
<evidence type="ECO:0000313" key="3">
    <source>
        <dbReference type="EMBL" id="KAI0524444.1"/>
    </source>
</evidence>
<dbReference type="PANTHER" id="PTHR31286">
    <property type="entry name" value="GLYCINE-RICH CELL WALL STRUCTURAL PROTEIN 1.8-LIKE"/>
    <property type="match status" value="1"/>
</dbReference>
<dbReference type="InterPro" id="IPR001878">
    <property type="entry name" value="Znf_CCHC"/>
</dbReference>
<keyword evidence="1" id="KW-0863">Zinc-finger</keyword>
<keyword evidence="4" id="KW-1185">Reference proteome</keyword>
<dbReference type="InterPro" id="IPR040256">
    <property type="entry name" value="At4g02000-like"/>
</dbReference>
<dbReference type="SUPFAM" id="SSF57756">
    <property type="entry name" value="Retrovirus zinc finger-like domains"/>
    <property type="match status" value="1"/>
</dbReference>
<evidence type="ECO:0000259" key="2">
    <source>
        <dbReference type="PROSITE" id="PS50158"/>
    </source>
</evidence>
<protein>
    <recommendedName>
        <fullName evidence="2">CCHC-type domain-containing protein</fullName>
    </recommendedName>
</protein>
<dbReference type="GO" id="GO:0003676">
    <property type="term" value="F:nucleic acid binding"/>
    <property type="evidence" value="ECO:0007669"/>
    <property type="project" value="InterPro"/>
</dbReference>
<reference evidence="3" key="1">
    <citation type="journal article" date="2022" name="Front. Genet.">
        <title>Chromosome-Scale Assembly of the Dendrobium nobile Genome Provides Insights Into the Molecular Mechanism of the Biosynthesis of the Medicinal Active Ingredient of Dendrobium.</title>
        <authorList>
            <person name="Xu Q."/>
            <person name="Niu S.-C."/>
            <person name="Li K.-L."/>
            <person name="Zheng P.-J."/>
            <person name="Zhang X.-J."/>
            <person name="Jia Y."/>
            <person name="Liu Y."/>
            <person name="Niu Y.-X."/>
            <person name="Yu L.-H."/>
            <person name="Chen D.-F."/>
            <person name="Zhang G.-Q."/>
        </authorList>
    </citation>
    <scope>NUCLEOTIDE SEQUENCE</scope>
    <source>
        <tissue evidence="3">Leaf</tissue>
    </source>
</reference>
<feature type="domain" description="CCHC-type" evidence="2">
    <location>
        <begin position="134"/>
        <end position="149"/>
    </location>
</feature>
<dbReference type="EMBL" id="JAGYWB010000004">
    <property type="protein sequence ID" value="KAI0524444.1"/>
    <property type="molecule type" value="Genomic_DNA"/>
</dbReference>
<keyword evidence="1" id="KW-0479">Metal-binding</keyword>
<evidence type="ECO:0000313" key="4">
    <source>
        <dbReference type="Proteomes" id="UP000829196"/>
    </source>
</evidence>
<gene>
    <name evidence="3" type="ORF">KFK09_003813</name>
</gene>
<dbReference type="Proteomes" id="UP000829196">
    <property type="component" value="Unassembled WGS sequence"/>
</dbReference>